<dbReference type="HOGENOM" id="CLU_122787_1_0_6"/>
<evidence type="ECO:0000313" key="1">
    <source>
        <dbReference type="EMBL" id="BAP57073.1"/>
    </source>
</evidence>
<dbReference type="InterPro" id="IPR058240">
    <property type="entry name" value="rSAM_sf"/>
</dbReference>
<dbReference type="PANTHER" id="PTHR43273:SF3">
    <property type="entry name" value="ANAEROBIC SULFATASE-MATURATING ENZYME HOMOLOG ASLB-RELATED"/>
    <property type="match status" value="1"/>
</dbReference>
<dbReference type="GO" id="GO:0016491">
    <property type="term" value="F:oxidoreductase activity"/>
    <property type="evidence" value="ECO:0007669"/>
    <property type="project" value="InterPro"/>
</dbReference>
<dbReference type="KEGG" id="tig:THII_2776"/>
<dbReference type="AlphaFoldDB" id="A0A090AFY1"/>
<keyword evidence="2" id="KW-1185">Reference proteome</keyword>
<dbReference type="Proteomes" id="UP000031623">
    <property type="component" value="Chromosome"/>
</dbReference>
<organism evidence="1 2">
    <name type="scientific">Thioploca ingrica</name>
    <dbReference type="NCBI Taxonomy" id="40754"/>
    <lineage>
        <taxon>Bacteria</taxon>
        <taxon>Pseudomonadati</taxon>
        <taxon>Pseudomonadota</taxon>
        <taxon>Gammaproteobacteria</taxon>
        <taxon>Thiotrichales</taxon>
        <taxon>Thiotrichaceae</taxon>
        <taxon>Thioploca</taxon>
    </lineage>
</organism>
<dbReference type="Gene3D" id="3.20.20.70">
    <property type="entry name" value="Aldolase class I"/>
    <property type="match status" value="1"/>
</dbReference>
<dbReference type="STRING" id="40754.THII_2776"/>
<dbReference type="PANTHER" id="PTHR43273">
    <property type="entry name" value="ANAEROBIC SULFATASE-MATURATING ENZYME HOMOLOG ASLB-RELATED"/>
    <property type="match status" value="1"/>
</dbReference>
<accession>A0A090AFY1</accession>
<reference evidence="1 2" key="1">
    <citation type="journal article" date="2014" name="ISME J.">
        <title>Ecophysiology of Thioploca ingrica as revealed by the complete genome sequence supplemented with proteomic evidence.</title>
        <authorList>
            <person name="Kojima H."/>
            <person name="Ogura Y."/>
            <person name="Yamamoto N."/>
            <person name="Togashi T."/>
            <person name="Mori H."/>
            <person name="Watanabe T."/>
            <person name="Nemoto F."/>
            <person name="Kurokawa K."/>
            <person name="Hayashi T."/>
            <person name="Fukui M."/>
        </authorList>
    </citation>
    <scope>NUCLEOTIDE SEQUENCE [LARGE SCALE GENOMIC DNA]</scope>
</reference>
<protein>
    <submittedName>
        <fullName evidence="1">Radical SAM domain-containing protein</fullName>
    </submittedName>
</protein>
<gene>
    <name evidence="1" type="ORF">THII_2776</name>
</gene>
<name>A0A090AFY1_9GAMM</name>
<dbReference type="InterPro" id="IPR023867">
    <property type="entry name" value="Sulphatase_maturase_rSAM"/>
</dbReference>
<dbReference type="EMBL" id="AP014633">
    <property type="protein sequence ID" value="BAP57073.1"/>
    <property type="molecule type" value="Genomic_DNA"/>
</dbReference>
<evidence type="ECO:0000313" key="2">
    <source>
        <dbReference type="Proteomes" id="UP000031623"/>
    </source>
</evidence>
<dbReference type="SUPFAM" id="SSF102114">
    <property type="entry name" value="Radical SAM enzymes"/>
    <property type="match status" value="1"/>
</dbReference>
<proteinExistence type="predicted"/>
<dbReference type="InterPro" id="IPR013785">
    <property type="entry name" value="Aldolase_TIM"/>
</dbReference>
<sequence length="135" mass="15653">MDETTLDKLIRQLFECSNYPTFVWQGGEPTVMGLDFFRHAVELQKHYAKGRTFFNALQTHAMLLNEDWAKFLKRENFLVGVSLDGPQPIHDHYRLDRQGCGTFHPVFNNAKMLMQQEVPVNVLATVTDYSAQYPE</sequence>